<protein>
    <recommendedName>
        <fullName evidence="3">alpha-L-fucosidase</fullName>
        <ecNumber evidence="3">3.2.1.51</ecNumber>
    </recommendedName>
</protein>
<dbReference type="PANTHER" id="PTHR10030:SF37">
    <property type="entry name" value="ALPHA-L-FUCOSIDASE-RELATED"/>
    <property type="match status" value="1"/>
</dbReference>
<evidence type="ECO:0000256" key="6">
    <source>
        <dbReference type="ARBA" id="ARBA00023295"/>
    </source>
</evidence>
<organism evidence="9 10">
    <name type="scientific">Pontiella desulfatans</name>
    <dbReference type="NCBI Taxonomy" id="2750659"/>
    <lineage>
        <taxon>Bacteria</taxon>
        <taxon>Pseudomonadati</taxon>
        <taxon>Kiritimatiellota</taxon>
        <taxon>Kiritimatiellia</taxon>
        <taxon>Kiritimatiellales</taxon>
        <taxon>Pontiellaceae</taxon>
        <taxon>Pontiella</taxon>
    </lineage>
</organism>
<dbReference type="SUPFAM" id="SSF51445">
    <property type="entry name" value="(Trans)glycosidases"/>
    <property type="match status" value="1"/>
</dbReference>
<dbReference type="Gene3D" id="3.20.20.80">
    <property type="entry name" value="Glycosidases"/>
    <property type="match status" value="1"/>
</dbReference>
<dbReference type="InterPro" id="IPR017853">
    <property type="entry name" value="GH"/>
</dbReference>
<gene>
    <name evidence="9" type="ORF">PDESU_01755</name>
</gene>
<proteinExistence type="inferred from homology"/>
<accession>A0A6C2U0T2</accession>
<evidence type="ECO:0000256" key="3">
    <source>
        <dbReference type="ARBA" id="ARBA00012662"/>
    </source>
</evidence>
<evidence type="ECO:0000256" key="1">
    <source>
        <dbReference type="ARBA" id="ARBA00004071"/>
    </source>
</evidence>
<dbReference type="EC" id="3.2.1.51" evidence="3"/>
<dbReference type="SMART" id="SM00812">
    <property type="entry name" value="Alpha_L_fucos"/>
    <property type="match status" value="1"/>
</dbReference>
<dbReference type="InterPro" id="IPR057739">
    <property type="entry name" value="Glyco_hydro_29_N"/>
</dbReference>
<dbReference type="GO" id="GO:0016139">
    <property type="term" value="P:glycoside catabolic process"/>
    <property type="evidence" value="ECO:0007669"/>
    <property type="project" value="TreeGrafter"/>
</dbReference>
<feature type="domain" description="Glycoside hydrolase family 29 N-terminal" evidence="8">
    <location>
        <begin position="26"/>
        <end position="345"/>
    </location>
</feature>
<dbReference type="InterPro" id="IPR000933">
    <property type="entry name" value="Glyco_hydro_29"/>
</dbReference>
<evidence type="ECO:0000313" key="10">
    <source>
        <dbReference type="Proteomes" id="UP000366872"/>
    </source>
</evidence>
<sequence length="585" mass="65046">MKRINKTVMLALAGSLIATLSSSAETEMLPESEQAFAERMQWFTDAQFGLFIHYGVYSTLGGEWKGKPVQKYAEWIQRWGSITPEEYIPLAAGFRPDKLDADLWVKTAKEAGMRYMVITTKHHEGFCLWDSAYTEYDLGEATGFDRDILGELKAACEKYGLKFGTYYSIIDWHHPSQRAEQASNQTPMNDKEGYVTYMKAQLKELIERYQPAVMWFDGDWTKWWTMEDGIDLYNYLRELDPKLVINNRVAKRKEFKKDYGTPENQTPGAALDHIWEACWTVNHSWGFKKSDTNWKSTEVLVQKLIDINTKGGNLLLNVGPQANGSWPAESIRQLKEMGEWNAAHSEAVYGTEYVDLPAQSWGCLAQTKESSPEKGELFAYIFTWPESGKLLVKGVSADRAEAFTYDGAALPSTITKAGVELDLSSAAASPLATVVRIKYGGIKKAAAPSVDLGLTGNELVLQAPAAQLSGKVNKLEDNTYIGFWTDPSDTASWTLNVPAPGTYAVKILYACDKKYSGSDVQLTVGGKTLKAQVAPTKNWRAFQTMDLGVVKLDQVGATTCTVGFGKTRGKALFNLKTVLFVPVAD</sequence>
<dbReference type="Pfam" id="PF01120">
    <property type="entry name" value="Alpha_L_fucos"/>
    <property type="match status" value="1"/>
</dbReference>
<dbReference type="AlphaFoldDB" id="A0A6C2U0T2"/>
<feature type="chain" id="PRO_5025380481" description="alpha-L-fucosidase" evidence="7">
    <location>
        <begin position="25"/>
        <end position="585"/>
    </location>
</feature>
<evidence type="ECO:0000259" key="8">
    <source>
        <dbReference type="Pfam" id="PF01120"/>
    </source>
</evidence>
<evidence type="ECO:0000256" key="7">
    <source>
        <dbReference type="SAM" id="SignalP"/>
    </source>
</evidence>
<reference evidence="9 10" key="1">
    <citation type="submission" date="2019-04" db="EMBL/GenBank/DDBJ databases">
        <authorList>
            <person name="Van Vliet M D."/>
        </authorList>
    </citation>
    <scope>NUCLEOTIDE SEQUENCE [LARGE SCALE GENOMIC DNA]</scope>
    <source>
        <strain evidence="9 10">F1</strain>
    </source>
</reference>
<dbReference type="Gene3D" id="2.60.120.260">
    <property type="entry name" value="Galactose-binding domain-like"/>
    <property type="match status" value="1"/>
</dbReference>
<keyword evidence="5" id="KW-0378">Hydrolase</keyword>
<comment type="similarity">
    <text evidence="2">Belongs to the glycosyl hydrolase 29 family.</text>
</comment>
<dbReference type="InterPro" id="IPR016286">
    <property type="entry name" value="FUC_metazoa-typ"/>
</dbReference>
<keyword evidence="6" id="KW-0326">Glycosidase</keyword>
<comment type="function">
    <text evidence="1">Alpha-L-fucosidase is responsible for hydrolyzing the alpha-1,6-linked fucose joined to the reducing-end N-acetylglucosamine of the carbohydrate moieties of glycoproteins.</text>
</comment>
<dbReference type="GO" id="GO:0005764">
    <property type="term" value="C:lysosome"/>
    <property type="evidence" value="ECO:0007669"/>
    <property type="project" value="TreeGrafter"/>
</dbReference>
<evidence type="ECO:0000256" key="4">
    <source>
        <dbReference type="ARBA" id="ARBA00022729"/>
    </source>
</evidence>
<dbReference type="PANTHER" id="PTHR10030">
    <property type="entry name" value="ALPHA-L-FUCOSIDASE"/>
    <property type="match status" value="1"/>
</dbReference>
<feature type="signal peptide" evidence="7">
    <location>
        <begin position="1"/>
        <end position="24"/>
    </location>
</feature>
<name>A0A6C2U0T2_PONDE</name>
<dbReference type="InterPro" id="IPR008979">
    <property type="entry name" value="Galactose-bd-like_sf"/>
</dbReference>
<evidence type="ECO:0000256" key="5">
    <source>
        <dbReference type="ARBA" id="ARBA00022801"/>
    </source>
</evidence>
<keyword evidence="10" id="KW-1185">Reference proteome</keyword>
<dbReference type="Proteomes" id="UP000366872">
    <property type="component" value="Unassembled WGS sequence"/>
</dbReference>
<dbReference type="EMBL" id="CAAHFG010000001">
    <property type="protein sequence ID" value="VGO13201.1"/>
    <property type="molecule type" value="Genomic_DNA"/>
</dbReference>
<evidence type="ECO:0000256" key="2">
    <source>
        <dbReference type="ARBA" id="ARBA00007951"/>
    </source>
</evidence>
<dbReference type="GO" id="GO:0006004">
    <property type="term" value="P:fucose metabolic process"/>
    <property type="evidence" value="ECO:0007669"/>
    <property type="project" value="InterPro"/>
</dbReference>
<dbReference type="PRINTS" id="PR00741">
    <property type="entry name" value="GLHYDRLASE29"/>
</dbReference>
<dbReference type="SUPFAM" id="SSF49785">
    <property type="entry name" value="Galactose-binding domain-like"/>
    <property type="match status" value="1"/>
</dbReference>
<dbReference type="GO" id="GO:0004560">
    <property type="term" value="F:alpha-L-fucosidase activity"/>
    <property type="evidence" value="ECO:0007669"/>
    <property type="project" value="InterPro"/>
</dbReference>
<dbReference type="RefSeq" id="WP_136078792.1">
    <property type="nucleotide sequence ID" value="NZ_CAAHFG010000001.1"/>
</dbReference>
<evidence type="ECO:0000313" key="9">
    <source>
        <dbReference type="EMBL" id="VGO13201.1"/>
    </source>
</evidence>
<keyword evidence="4 7" id="KW-0732">Signal</keyword>